<name>A0A381TKZ0_9ZZZZ</name>
<dbReference type="Gene3D" id="3.40.830.10">
    <property type="entry name" value="LigB-like"/>
    <property type="match status" value="1"/>
</dbReference>
<evidence type="ECO:0000256" key="1">
    <source>
        <dbReference type="SAM" id="MobiDB-lite"/>
    </source>
</evidence>
<dbReference type="GO" id="GO:0008198">
    <property type="term" value="F:ferrous iron binding"/>
    <property type="evidence" value="ECO:0007669"/>
    <property type="project" value="InterPro"/>
</dbReference>
<protein>
    <recommendedName>
        <fullName evidence="2">Extradiol ring-cleavage dioxygenase class III enzyme subunit B domain-containing protein</fullName>
    </recommendedName>
</protein>
<evidence type="ECO:0000259" key="2">
    <source>
        <dbReference type="Pfam" id="PF02900"/>
    </source>
</evidence>
<reference evidence="3" key="1">
    <citation type="submission" date="2018-05" db="EMBL/GenBank/DDBJ databases">
        <authorList>
            <person name="Lanie J.A."/>
            <person name="Ng W.-L."/>
            <person name="Kazmierczak K.M."/>
            <person name="Andrzejewski T.M."/>
            <person name="Davidsen T.M."/>
            <person name="Wayne K.J."/>
            <person name="Tettelin H."/>
            <person name="Glass J.I."/>
            <person name="Rusch D."/>
            <person name="Podicherti R."/>
            <person name="Tsui H.-C.T."/>
            <person name="Winkler M.E."/>
        </authorList>
    </citation>
    <scope>NUCLEOTIDE SEQUENCE</scope>
</reference>
<dbReference type="Pfam" id="PF02900">
    <property type="entry name" value="LigB"/>
    <property type="match status" value="1"/>
</dbReference>
<proteinExistence type="predicted"/>
<evidence type="ECO:0000313" key="3">
    <source>
        <dbReference type="EMBL" id="SVA16181.1"/>
    </source>
</evidence>
<feature type="region of interest" description="Disordered" evidence="1">
    <location>
        <begin position="288"/>
        <end position="308"/>
    </location>
</feature>
<dbReference type="InterPro" id="IPR004183">
    <property type="entry name" value="Xdiol_dOase_suB"/>
</dbReference>
<dbReference type="EMBL" id="UINC01004693">
    <property type="protein sequence ID" value="SVA16181.1"/>
    <property type="molecule type" value="Genomic_DNA"/>
</dbReference>
<gene>
    <name evidence="3" type="ORF">METZ01_LOCUS69035</name>
</gene>
<dbReference type="GO" id="GO:0016702">
    <property type="term" value="F:oxidoreductase activity, acting on single donors with incorporation of molecular oxygen, incorporation of two atoms of oxygen"/>
    <property type="evidence" value="ECO:0007669"/>
    <property type="project" value="UniProtKB-ARBA"/>
</dbReference>
<accession>A0A381TKZ0</accession>
<feature type="domain" description="Extradiol ring-cleavage dioxygenase class III enzyme subunit B" evidence="2">
    <location>
        <begin position="7"/>
        <end position="280"/>
    </location>
</feature>
<sequence length="308" mass="34333">MGEIVGAAVVSHVPPMVMPEALRRELNEGNDFSLVAGLHRLRAECLDRLVPDTIVVFDTHWFTTVEHVVTSHERRTGRFTSDELPRGMSQVPYDLPGDPDLARSIESLASGRNDTRILASDDPYLPVHYPTINLLGFLQGDERWISVGVCQTATPEDFLLFGGLLAQAVDASDRRVVLLASGGLSHRFWPLREFADHESASLDNIRTPEARDADQKVLQWWEHGDHRRVIEYQAEYRRHAPEGFFGHYLMMVGAIGGSGCSAAGRRYSEYESAAGTGQVHMWFERPSDGWTAQSQKSQNADQLGSSCE</sequence>
<organism evidence="3">
    <name type="scientific">marine metagenome</name>
    <dbReference type="NCBI Taxonomy" id="408172"/>
    <lineage>
        <taxon>unclassified sequences</taxon>
        <taxon>metagenomes</taxon>
        <taxon>ecological metagenomes</taxon>
    </lineage>
</organism>
<dbReference type="AlphaFoldDB" id="A0A381TKZ0"/>
<feature type="compositionally biased region" description="Polar residues" evidence="1">
    <location>
        <begin position="290"/>
        <end position="308"/>
    </location>
</feature>
<dbReference type="SUPFAM" id="SSF53213">
    <property type="entry name" value="LigB-like"/>
    <property type="match status" value="1"/>
</dbReference>